<dbReference type="PANTHER" id="PTHR32309">
    <property type="entry name" value="TYROSINE-PROTEIN KINASE"/>
    <property type="match status" value="1"/>
</dbReference>
<evidence type="ECO:0000256" key="5">
    <source>
        <dbReference type="ARBA" id="ARBA00022519"/>
    </source>
</evidence>
<dbReference type="RefSeq" id="WP_191694288.1">
    <property type="nucleotide sequence ID" value="NZ_JACSQN010000006.1"/>
</dbReference>
<keyword evidence="9 13" id="KW-0472">Membrane</keyword>
<keyword evidence="6 13" id="KW-0812">Transmembrane</keyword>
<comment type="similarity">
    <text evidence="10">Belongs to the WzzB/Cld/Rol family.</text>
</comment>
<evidence type="ECO:0000256" key="6">
    <source>
        <dbReference type="ARBA" id="ARBA00022692"/>
    </source>
</evidence>
<feature type="transmembrane region" description="Helical" evidence="13">
    <location>
        <begin position="20"/>
        <end position="40"/>
    </location>
</feature>
<evidence type="ECO:0000256" key="12">
    <source>
        <dbReference type="ARBA" id="ARBA00042235"/>
    </source>
</evidence>
<proteinExistence type="inferred from homology"/>
<evidence type="ECO:0000256" key="10">
    <source>
        <dbReference type="ARBA" id="ARBA00038118"/>
    </source>
</evidence>
<organism evidence="16 17">
    <name type="scientific">Sporosarcina quadrami</name>
    <dbReference type="NCBI Taxonomy" id="2762234"/>
    <lineage>
        <taxon>Bacteria</taxon>
        <taxon>Bacillati</taxon>
        <taxon>Bacillota</taxon>
        <taxon>Bacilli</taxon>
        <taxon>Bacillales</taxon>
        <taxon>Caryophanaceae</taxon>
        <taxon>Sporosarcina</taxon>
    </lineage>
</organism>
<dbReference type="Pfam" id="PF13807">
    <property type="entry name" value="GNVR"/>
    <property type="match status" value="1"/>
</dbReference>
<evidence type="ECO:0000259" key="15">
    <source>
        <dbReference type="Pfam" id="PF13807"/>
    </source>
</evidence>
<evidence type="ECO:0000256" key="13">
    <source>
        <dbReference type="SAM" id="Phobius"/>
    </source>
</evidence>
<dbReference type="InterPro" id="IPR050445">
    <property type="entry name" value="Bact_polysacc_biosynth/exp"/>
</dbReference>
<comment type="caution">
    <text evidence="16">The sequence shown here is derived from an EMBL/GenBank/DDBJ whole genome shotgun (WGS) entry which is preliminary data.</text>
</comment>
<keyword evidence="5" id="KW-0997">Cell inner membrane</keyword>
<comment type="subcellular location">
    <subcellularLocation>
        <location evidence="1">Cell inner membrane</location>
        <topology evidence="1">Multi-pass membrane protein</topology>
    </subcellularLocation>
</comment>
<dbReference type="EMBL" id="JACSQN010000006">
    <property type="protein sequence ID" value="MBD7984591.1"/>
    <property type="molecule type" value="Genomic_DNA"/>
</dbReference>
<evidence type="ECO:0000256" key="3">
    <source>
        <dbReference type="ARBA" id="ARBA00006683"/>
    </source>
</evidence>
<evidence type="ECO:0000313" key="16">
    <source>
        <dbReference type="EMBL" id="MBD7984591.1"/>
    </source>
</evidence>
<evidence type="ECO:0000256" key="11">
    <source>
        <dbReference type="ARBA" id="ARBA00039982"/>
    </source>
</evidence>
<evidence type="ECO:0000259" key="14">
    <source>
        <dbReference type="Pfam" id="PF02706"/>
    </source>
</evidence>
<keyword evidence="7" id="KW-0448">Lipopolysaccharide biosynthesis</keyword>
<dbReference type="Proteomes" id="UP000626786">
    <property type="component" value="Unassembled WGS sequence"/>
</dbReference>
<name>A0ABR8U997_9BACL</name>
<protein>
    <recommendedName>
        <fullName evidence="11">Chain length determinant protein</fullName>
    </recommendedName>
    <alternativeName>
        <fullName evidence="12">Polysaccharide antigen chain regulator</fullName>
    </alternativeName>
</protein>
<evidence type="ECO:0000256" key="9">
    <source>
        <dbReference type="ARBA" id="ARBA00023136"/>
    </source>
</evidence>
<evidence type="ECO:0000256" key="4">
    <source>
        <dbReference type="ARBA" id="ARBA00022475"/>
    </source>
</evidence>
<dbReference type="PANTHER" id="PTHR32309:SF29">
    <property type="entry name" value="CHAIN LENGTH DETERMINANT PROTEIN"/>
    <property type="match status" value="1"/>
</dbReference>
<feature type="transmembrane region" description="Helical" evidence="13">
    <location>
        <begin position="275"/>
        <end position="295"/>
    </location>
</feature>
<evidence type="ECO:0000256" key="8">
    <source>
        <dbReference type="ARBA" id="ARBA00022989"/>
    </source>
</evidence>
<gene>
    <name evidence="16" type="ORF">H9649_08370</name>
</gene>
<feature type="domain" description="Tyrosine-protein kinase G-rich" evidence="15">
    <location>
        <begin position="259"/>
        <end position="297"/>
    </location>
</feature>
<evidence type="ECO:0000256" key="7">
    <source>
        <dbReference type="ARBA" id="ARBA00022985"/>
    </source>
</evidence>
<evidence type="ECO:0000313" key="17">
    <source>
        <dbReference type="Proteomes" id="UP000626786"/>
    </source>
</evidence>
<evidence type="ECO:0000256" key="2">
    <source>
        <dbReference type="ARBA" id="ARBA00004756"/>
    </source>
</evidence>
<dbReference type="InterPro" id="IPR003856">
    <property type="entry name" value="LPS_length_determ_N"/>
</dbReference>
<sequence length="306" mass="34527">MEETIELRELINIVWKGKWLIAGLTTLFVLLAGIISWFILPEQYDSKATVQVASEVQDAGIMSSYVAAEFTPVIFTQRIKNPTLMNEALEKAGVDEKFDVERLSVSTQANTNLVELKYTALSPEVAQEQLTLFIEKTKERMNQSVKNTLQELEKTYTSESKYLSDEIEGLVGTYNEKITKNGLPEILIMQTLIGSQIITPVSDEQMNVLTKVDGALHNELMQMQAQIESKSVEYRRVLDKYQSVKTGLDSFRPDPFIRQIVDPTLAEKPSAPSKLLNVAIALIIGLMVGLGIVFFREYWRNSEPVK</sequence>
<keyword evidence="4" id="KW-1003">Cell membrane</keyword>
<dbReference type="InterPro" id="IPR032807">
    <property type="entry name" value="GNVR"/>
</dbReference>
<dbReference type="Pfam" id="PF02706">
    <property type="entry name" value="Wzz"/>
    <property type="match status" value="1"/>
</dbReference>
<comment type="similarity">
    <text evidence="3">Belongs to the CpsC/CapA family.</text>
</comment>
<comment type="pathway">
    <text evidence="2">Bacterial outer membrane biogenesis; lipopolysaccharide biosynthesis.</text>
</comment>
<keyword evidence="17" id="KW-1185">Reference proteome</keyword>
<feature type="domain" description="Polysaccharide chain length determinant N-terminal" evidence="14">
    <location>
        <begin position="3"/>
        <end position="89"/>
    </location>
</feature>
<reference evidence="16 17" key="1">
    <citation type="submission" date="2020-08" db="EMBL/GenBank/DDBJ databases">
        <title>A Genomic Blueprint of the Chicken Gut Microbiome.</title>
        <authorList>
            <person name="Gilroy R."/>
            <person name="Ravi A."/>
            <person name="Getino M."/>
            <person name="Pursley I."/>
            <person name="Horton D.L."/>
            <person name="Alikhan N.-F."/>
            <person name="Baker D."/>
            <person name="Gharbi K."/>
            <person name="Hall N."/>
            <person name="Watson M."/>
            <person name="Adriaenssens E.M."/>
            <person name="Foster-Nyarko E."/>
            <person name="Jarju S."/>
            <person name="Secka A."/>
            <person name="Antonio M."/>
            <person name="Oren A."/>
            <person name="Chaudhuri R."/>
            <person name="La Ragione R.M."/>
            <person name="Hildebrand F."/>
            <person name="Pallen M.J."/>
        </authorList>
    </citation>
    <scope>NUCLEOTIDE SEQUENCE [LARGE SCALE GENOMIC DNA]</scope>
    <source>
        <strain evidence="16 17">Sa2YVA2</strain>
    </source>
</reference>
<evidence type="ECO:0000256" key="1">
    <source>
        <dbReference type="ARBA" id="ARBA00004429"/>
    </source>
</evidence>
<keyword evidence="8 13" id="KW-1133">Transmembrane helix</keyword>
<accession>A0ABR8U997</accession>